<dbReference type="EMBL" id="ML769428">
    <property type="protein sequence ID" value="KAE9403077.1"/>
    <property type="molecule type" value="Genomic_DNA"/>
</dbReference>
<accession>A0A6A4I1H9</accession>
<evidence type="ECO:0000256" key="1">
    <source>
        <dbReference type="SAM" id="MobiDB-lite"/>
    </source>
</evidence>
<protein>
    <submittedName>
        <fullName evidence="2">Uncharacterized protein</fullName>
    </submittedName>
</protein>
<name>A0A6A4I1H9_9AGAR</name>
<feature type="region of interest" description="Disordered" evidence="1">
    <location>
        <begin position="24"/>
        <end position="43"/>
    </location>
</feature>
<dbReference type="AlphaFoldDB" id="A0A6A4I1H9"/>
<dbReference type="Proteomes" id="UP000799118">
    <property type="component" value="Unassembled WGS sequence"/>
</dbReference>
<reference evidence="2" key="1">
    <citation type="journal article" date="2019" name="Environ. Microbiol.">
        <title>Fungal ecological strategies reflected in gene transcription - a case study of two litter decomposers.</title>
        <authorList>
            <person name="Barbi F."/>
            <person name="Kohler A."/>
            <person name="Barry K."/>
            <person name="Baskaran P."/>
            <person name="Daum C."/>
            <person name="Fauchery L."/>
            <person name="Ihrmark K."/>
            <person name="Kuo A."/>
            <person name="LaButti K."/>
            <person name="Lipzen A."/>
            <person name="Morin E."/>
            <person name="Grigoriev I.V."/>
            <person name="Henrissat B."/>
            <person name="Lindahl B."/>
            <person name="Martin F."/>
        </authorList>
    </citation>
    <scope>NUCLEOTIDE SEQUENCE</scope>
    <source>
        <strain evidence="2">JB14</strain>
    </source>
</reference>
<sequence>MQCKASGVWVWVMDAASDLRVLSPTTSTNQPLQTPDSEWSSLTPSMPPQVWSRMEASASQVRIQLSTPRTHLPTYLNILHRSLDWIDSFFRFHFCWYPVYIPLMSNPHRRRRRLPSSVFMSHRILRSTESNADNDIIRK</sequence>
<evidence type="ECO:0000313" key="2">
    <source>
        <dbReference type="EMBL" id="KAE9403077.1"/>
    </source>
</evidence>
<organism evidence="2 3">
    <name type="scientific">Gymnopus androsaceus JB14</name>
    <dbReference type="NCBI Taxonomy" id="1447944"/>
    <lineage>
        <taxon>Eukaryota</taxon>
        <taxon>Fungi</taxon>
        <taxon>Dikarya</taxon>
        <taxon>Basidiomycota</taxon>
        <taxon>Agaricomycotina</taxon>
        <taxon>Agaricomycetes</taxon>
        <taxon>Agaricomycetidae</taxon>
        <taxon>Agaricales</taxon>
        <taxon>Marasmiineae</taxon>
        <taxon>Omphalotaceae</taxon>
        <taxon>Gymnopus</taxon>
    </lineage>
</organism>
<evidence type="ECO:0000313" key="3">
    <source>
        <dbReference type="Proteomes" id="UP000799118"/>
    </source>
</evidence>
<proteinExistence type="predicted"/>
<gene>
    <name evidence="2" type="ORF">BT96DRAFT_503636</name>
</gene>
<keyword evidence="3" id="KW-1185">Reference proteome</keyword>